<feature type="region of interest" description="Disordered" evidence="1">
    <location>
        <begin position="70"/>
        <end position="131"/>
    </location>
</feature>
<feature type="compositionally biased region" description="Polar residues" evidence="1">
    <location>
        <begin position="70"/>
        <end position="90"/>
    </location>
</feature>
<dbReference type="RefSeq" id="XP_012187002.1">
    <property type="nucleotide sequence ID" value="XM_012331612.1"/>
</dbReference>
<name>R9P5Q0_PSEHS</name>
<keyword evidence="3" id="KW-1185">Reference proteome</keyword>
<reference evidence="3" key="1">
    <citation type="journal article" date="2013" name="Genome Announc.">
        <title>Draft genome sequence of the basidiomycetous yeast-like fungus Pseudozyma hubeiensis SY62, which produces an abundant amount of the biosurfactant mannosylerythritol lipids.</title>
        <authorList>
            <person name="Konishi M."/>
            <person name="Hatada Y."/>
            <person name="Horiuchi J."/>
        </authorList>
    </citation>
    <scope>NUCLEOTIDE SEQUENCE [LARGE SCALE GENOMIC DNA]</scope>
    <source>
        <strain evidence="3">SY62</strain>
    </source>
</reference>
<feature type="region of interest" description="Disordered" evidence="1">
    <location>
        <begin position="1"/>
        <end position="21"/>
    </location>
</feature>
<evidence type="ECO:0000313" key="3">
    <source>
        <dbReference type="Proteomes" id="UP000014071"/>
    </source>
</evidence>
<evidence type="ECO:0000256" key="1">
    <source>
        <dbReference type="SAM" id="MobiDB-lite"/>
    </source>
</evidence>
<proteinExistence type="predicted"/>
<dbReference type="HOGENOM" id="CLU_1355175_0_0_1"/>
<accession>R9P5Q0</accession>
<dbReference type="GeneID" id="24106281"/>
<dbReference type="AlphaFoldDB" id="R9P5Q0"/>
<dbReference type="Proteomes" id="UP000014071">
    <property type="component" value="Unassembled WGS sequence"/>
</dbReference>
<feature type="compositionally biased region" description="Acidic residues" evidence="1">
    <location>
        <begin position="1"/>
        <end position="12"/>
    </location>
</feature>
<feature type="compositionally biased region" description="Polar residues" evidence="1">
    <location>
        <begin position="110"/>
        <end position="124"/>
    </location>
</feature>
<evidence type="ECO:0000313" key="2">
    <source>
        <dbReference type="EMBL" id="GAC93415.1"/>
    </source>
</evidence>
<dbReference type="EMBL" id="DF238776">
    <property type="protein sequence ID" value="GAC93415.1"/>
    <property type="molecule type" value="Genomic_DNA"/>
</dbReference>
<organism evidence="2 3">
    <name type="scientific">Pseudozyma hubeiensis (strain SY62)</name>
    <name type="common">Yeast</name>
    <dbReference type="NCBI Taxonomy" id="1305764"/>
    <lineage>
        <taxon>Eukaryota</taxon>
        <taxon>Fungi</taxon>
        <taxon>Dikarya</taxon>
        <taxon>Basidiomycota</taxon>
        <taxon>Ustilaginomycotina</taxon>
        <taxon>Ustilaginomycetes</taxon>
        <taxon>Ustilaginales</taxon>
        <taxon>Ustilaginaceae</taxon>
        <taxon>Pseudozyma</taxon>
    </lineage>
</organism>
<gene>
    <name evidence="2" type="ORF">PHSY_000980</name>
</gene>
<protein>
    <submittedName>
        <fullName evidence="2">Uncharacterized protein</fullName>
    </submittedName>
</protein>
<sequence length="202" mass="22542">MREVEEAEEEGADDRRSPPSWRVMRDVDAEAVDVTSIQYIAFVFLSSGAENTVSEKAHVTSLVHGVMRNSQYRRLGNSNSASRHGSSPATRRQKRRPKSTTTLGRRETAKASSAPKQLQQQHRTATAAADGGVSWPFDPIRTFPSPPPFLHPSSLQERIRQGWYLRHSPEQTRIDHRVVVAVAAAAETRIGIGVRGRNRHTE</sequence>